<dbReference type="EMBL" id="JABWDY010034882">
    <property type="protein sequence ID" value="KAF5182321.1"/>
    <property type="molecule type" value="Genomic_DNA"/>
</dbReference>
<accession>A0A7J6VCD9</accession>
<keyword evidence="2" id="KW-1185">Reference proteome</keyword>
<gene>
    <name evidence="1" type="ORF">FRX31_028092</name>
</gene>
<proteinExistence type="predicted"/>
<dbReference type="AlphaFoldDB" id="A0A7J6VCD9"/>
<sequence length="54" mass="6557">MLVYHFLLHIQLLDSQVHTKRLTQSTIDITKGYWFQHDEKNLLCKWKIPLSFDL</sequence>
<protein>
    <submittedName>
        <fullName evidence="1">Uncharacterized protein</fullName>
    </submittedName>
</protein>
<name>A0A7J6VCD9_THATH</name>
<feature type="non-terminal residue" evidence="1">
    <location>
        <position position="1"/>
    </location>
</feature>
<evidence type="ECO:0000313" key="2">
    <source>
        <dbReference type="Proteomes" id="UP000554482"/>
    </source>
</evidence>
<evidence type="ECO:0000313" key="1">
    <source>
        <dbReference type="EMBL" id="KAF5182321.1"/>
    </source>
</evidence>
<reference evidence="1 2" key="1">
    <citation type="submission" date="2020-06" db="EMBL/GenBank/DDBJ databases">
        <title>Transcriptomic and genomic resources for Thalictrum thalictroides and T. hernandezii: Facilitating candidate gene discovery in an emerging model plant lineage.</title>
        <authorList>
            <person name="Arias T."/>
            <person name="Riano-Pachon D.M."/>
            <person name="Di Stilio V.S."/>
        </authorList>
    </citation>
    <scope>NUCLEOTIDE SEQUENCE [LARGE SCALE GENOMIC DNA]</scope>
    <source>
        <strain evidence="2">cv. WT478/WT964</strain>
        <tissue evidence="1">Leaves</tissue>
    </source>
</reference>
<comment type="caution">
    <text evidence="1">The sequence shown here is derived from an EMBL/GenBank/DDBJ whole genome shotgun (WGS) entry which is preliminary data.</text>
</comment>
<organism evidence="1 2">
    <name type="scientific">Thalictrum thalictroides</name>
    <name type="common">Rue-anemone</name>
    <name type="synonym">Anemone thalictroides</name>
    <dbReference type="NCBI Taxonomy" id="46969"/>
    <lineage>
        <taxon>Eukaryota</taxon>
        <taxon>Viridiplantae</taxon>
        <taxon>Streptophyta</taxon>
        <taxon>Embryophyta</taxon>
        <taxon>Tracheophyta</taxon>
        <taxon>Spermatophyta</taxon>
        <taxon>Magnoliopsida</taxon>
        <taxon>Ranunculales</taxon>
        <taxon>Ranunculaceae</taxon>
        <taxon>Thalictroideae</taxon>
        <taxon>Thalictrum</taxon>
    </lineage>
</organism>
<dbReference type="Proteomes" id="UP000554482">
    <property type="component" value="Unassembled WGS sequence"/>
</dbReference>